<dbReference type="RefSeq" id="YP_009545193.1">
    <property type="nucleotide sequence ID" value="NC_040134.1"/>
</dbReference>
<reference evidence="1" key="1">
    <citation type="submission" date="2018-08" db="EMBL/GenBank/DDBJ databases">
        <title>Comparative Plastid Genomics of Synurophyceae: Evolutionary Evidence of Lateral Gene Transfer and Inverted Repeat Dynamics.</title>
        <authorList>
            <person name="Kim J.I."/>
            <person name="Shin H."/>
            <person name="Skaloud P."/>
            <person name="Jung J."/>
            <person name="Yoon H.S."/>
            <person name="Archibald J.M."/>
            <person name="Shin W."/>
        </authorList>
    </citation>
    <scope>NUCLEOTIDE SEQUENCE</scope>
    <source>
        <strain evidence="1">FBCC200023</strain>
    </source>
</reference>
<geneLocation type="plastid" evidence="1"/>
<organism evidence="1">
    <name type="scientific">Synura uvella</name>
    <dbReference type="NCBI Taxonomy" id="52557"/>
    <lineage>
        <taxon>Eukaryota</taxon>
        <taxon>Sar</taxon>
        <taxon>Stramenopiles</taxon>
        <taxon>Ochrophyta</taxon>
        <taxon>Synurophyceae</taxon>
        <taxon>Synurales</taxon>
        <taxon>Mallomonadaceae</taxon>
        <taxon>Synura</taxon>
    </lineage>
</organism>
<dbReference type="GeneID" id="38571659"/>
<proteinExistence type="predicted"/>
<gene>
    <name evidence="1" type="primary">clpN</name>
</gene>
<name>A0A3G2QZ01_9STRA</name>
<keyword evidence="1" id="KW-0934">Plastid</keyword>
<sequence length="336" mass="40526">MNKIINFFKNIPSFIIENIPSELSPFLPKFLQKKKRFKDEDKFFVTPLDPTKTKEEKIKIEKRRRHQAYMALEYKLSMTTYYDFFSKDTFKISKFSKYLAQIVNKKIVTSDFLLLSFFYTNLDICQPLKKYQITKETIGKLMSKIYVKIPTKTSEKNLFYFERFLKNLISFFPINFQKQLPDPTIKYSLEVHKIFEKAAQNALVRFKTPVISTEILFITLMEEKKTKAAKFIEKCIGDETNWYILRYILIKRLYKYESCIRREISKNQQYFAYLLKTQLSDIEFERLIDNNYLQFGVTRFRNRLIQQAVKTDIYDLIEEDIYNSIRANRNERKYSS</sequence>
<dbReference type="AlphaFoldDB" id="A0A3G2QZ01"/>
<accession>A0A3G2QZ01</accession>
<dbReference type="EMBL" id="MH795130">
    <property type="protein sequence ID" value="AYO28347.1"/>
    <property type="molecule type" value="Genomic_DNA"/>
</dbReference>
<evidence type="ECO:0000313" key="1">
    <source>
        <dbReference type="EMBL" id="AYO28347.1"/>
    </source>
</evidence>
<protein>
    <submittedName>
        <fullName evidence="1">ClpN</fullName>
    </submittedName>
</protein>